<proteinExistence type="inferred from homology"/>
<feature type="transmembrane region" description="Helical" evidence="8">
    <location>
        <begin position="21"/>
        <end position="40"/>
    </location>
</feature>
<sequence>MNSAHPGRRSLLAEWFWLSRPFSLTAAAVPVLFGTALALSDGAFGWGPFVAMFLASLLIQAATNMFNEFYDEKRGLDTAASVGIAGSIVGGRMHARAVLLGALVCYVMAALLGLYLVFVGGWTVLVLGLLSALGGYVYSAGPRPLAYTAASEVAVFLFMGVLIVVIAYAVQTVDLSARVFLAGLPIGGPVAAILLANNIRDMESDRRGGRRTLPIALGREAGIFVYRALLLEAYVSVAALILLGLVPLGTGLVVASAPLLPGLWRGIASARVPELLDPVVKRTAGLHASFGLLYCIGVLLGG</sequence>
<feature type="transmembrane region" description="Helical" evidence="8">
    <location>
        <begin position="153"/>
        <end position="171"/>
    </location>
</feature>
<dbReference type="InterPro" id="IPR004657">
    <property type="entry name" value="MenA"/>
</dbReference>
<keyword evidence="6 8" id="KW-1133">Transmembrane helix</keyword>
<feature type="transmembrane region" description="Helical" evidence="8">
    <location>
        <begin position="237"/>
        <end position="264"/>
    </location>
</feature>
<dbReference type="EMBL" id="CADCVE010000024">
    <property type="protein sequence ID" value="CAA9447873.1"/>
    <property type="molecule type" value="Genomic_DNA"/>
</dbReference>
<feature type="transmembrane region" description="Helical" evidence="8">
    <location>
        <begin position="124"/>
        <end position="141"/>
    </location>
</feature>
<dbReference type="GO" id="GO:0005886">
    <property type="term" value="C:plasma membrane"/>
    <property type="evidence" value="ECO:0007669"/>
    <property type="project" value="UniProtKB-SubCell"/>
</dbReference>
<comment type="catalytic activity">
    <reaction evidence="8">
        <text>an all-trans-polyprenyl diphosphate + 1,4-dihydroxy-2-naphthoate + H(+) = a 2-demethylmenaquinol + CO2 + diphosphate</text>
        <dbReference type="Rhea" id="RHEA:26478"/>
        <dbReference type="Rhea" id="RHEA-COMP:9563"/>
        <dbReference type="Rhea" id="RHEA-COMP:9564"/>
        <dbReference type="ChEBI" id="CHEBI:11173"/>
        <dbReference type="ChEBI" id="CHEBI:15378"/>
        <dbReference type="ChEBI" id="CHEBI:16526"/>
        <dbReference type="ChEBI" id="CHEBI:33019"/>
        <dbReference type="ChEBI" id="CHEBI:55437"/>
        <dbReference type="ChEBI" id="CHEBI:58914"/>
        <dbReference type="EC" id="2.5.1.74"/>
    </reaction>
</comment>
<dbReference type="PIRSF" id="PIRSF005355">
    <property type="entry name" value="UBIAD1"/>
    <property type="match status" value="1"/>
</dbReference>
<evidence type="ECO:0000256" key="7">
    <source>
        <dbReference type="ARBA" id="ARBA00023136"/>
    </source>
</evidence>
<dbReference type="NCBIfam" id="TIGR00751">
    <property type="entry name" value="menA"/>
    <property type="match status" value="1"/>
</dbReference>
<keyword evidence="3 8" id="KW-1003">Cell membrane</keyword>
<feature type="transmembrane region" description="Helical" evidence="8">
    <location>
        <begin position="97"/>
        <end position="118"/>
    </location>
</feature>
<keyword evidence="5 8" id="KW-0812">Transmembrane</keyword>
<name>A0A6J4QVR5_9ACTN</name>
<dbReference type="UniPathway" id="UPA00079">
    <property type="reaction ID" value="UER00168"/>
</dbReference>
<dbReference type="InterPro" id="IPR000537">
    <property type="entry name" value="UbiA_prenyltransferase"/>
</dbReference>
<evidence type="ECO:0000256" key="5">
    <source>
        <dbReference type="ARBA" id="ARBA00022692"/>
    </source>
</evidence>
<dbReference type="CDD" id="cd13962">
    <property type="entry name" value="PT_UbiA_UBIAD1"/>
    <property type="match status" value="1"/>
</dbReference>
<evidence type="ECO:0000256" key="9">
    <source>
        <dbReference type="NCBIfam" id="TIGR00751"/>
    </source>
</evidence>
<evidence type="ECO:0000256" key="2">
    <source>
        <dbReference type="ARBA" id="ARBA00022428"/>
    </source>
</evidence>
<keyword evidence="4 8" id="KW-0808">Transferase</keyword>
<dbReference type="InterPro" id="IPR044878">
    <property type="entry name" value="UbiA_sf"/>
</dbReference>
<protein>
    <recommendedName>
        <fullName evidence="8 9">1,4-dihydroxy-2-naphthoate octaprenyltransferase</fullName>
        <shortName evidence="8">DHNA-octaprenyltransferase</shortName>
        <ecNumber evidence="8 9">2.5.1.74</ecNumber>
    </recommendedName>
</protein>
<organism evidence="10">
    <name type="scientific">uncultured Rubrobacteraceae bacterium</name>
    <dbReference type="NCBI Taxonomy" id="349277"/>
    <lineage>
        <taxon>Bacteria</taxon>
        <taxon>Bacillati</taxon>
        <taxon>Actinomycetota</taxon>
        <taxon>Rubrobacteria</taxon>
        <taxon>Rubrobacterales</taxon>
        <taxon>Rubrobacteraceae</taxon>
        <taxon>environmental samples</taxon>
    </lineage>
</organism>
<reference evidence="10" key="1">
    <citation type="submission" date="2020-02" db="EMBL/GenBank/DDBJ databases">
        <authorList>
            <person name="Meier V. D."/>
        </authorList>
    </citation>
    <scope>NUCLEOTIDE SEQUENCE</scope>
    <source>
        <strain evidence="10">AVDCRST_MAG28</strain>
    </source>
</reference>
<dbReference type="Gene3D" id="1.10.357.140">
    <property type="entry name" value="UbiA prenyltransferase"/>
    <property type="match status" value="1"/>
</dbReference>
<evidence type="ECO:0000256" key="3">
    <source>
        <dbReference type="ARBA" id="ARBA00022475"/>
    </source>
</evidence>
<evidence type="ECO:0000256" key="1">
    <source>
        <dbReference type="ARBA" id="ARBA00004141"/>
    </source>
</evidence>
<dbReference type="InterPro" id="IPR026046">
    <property type="entry name" value="UBIAD1"/>
</dbReference>
<comment type="function">
    <text evidence="8">Conversion of 1,4-dihydroxy-2-naphthoate (DHNA) to demethylmenaquinone (DMK).</text>
</comment>
<dbReference type="Pfam" id="PF01040">
    <property type="entry name" value="UbiA"/>
    <property type="match status" value="1"/>
</dbReference>
<dbReference type="PANTHER" id="PTHR13929:SF0">
    <property type="entry name" value="UBIA PRENYLTRANSFERASE DOMAIN-CONTAINING PROTEIN 1"/>
    <property type="match status" value="1"/>
</dbReference>
<evidence type="ECO:0000256" key="4">
    <source>
        <dbReference type="ARBA" id="ARBA00022679"/>
    </source>
</evidence>
<dbReference type="EC" id="2.5.1.74" evidence="8 9"/>
<feature type="transmembrane region" description="Helical" evidence="8">
    <location>
        <begin position="46"/>
        <end position="66"/>
    </location>
</feature>
<comment type="similarity">
    <text evidence="8">Belongs to the MenA family. Type 1 subfamily.</text>
</comment>
<gene>
    <name evidence="8" type="primary">menA</name>
    <name evidence="10" type="ORF">AVDCRST_MAG28-1052</name>
</gene>
<dbReference type="GO" id="GO:0009234">
    <property type="term" value="P:menaquinone biosynthetic process"/>
    <property type="evidence" value="ECO:0007669"/>
    <property type="project" value="UniProtKB-UniRule"/>
</dbReference>
<comment type="subcellular location">
    <subcellularLocation>
        <location evidence="8">Cell membrane</location>
        <topology evidence="8">Multi-pass membrane protein</topology>
    </subcellularLocation>
    <subcellularLocation>
        <location evidence="1">Membrane</location>
        <topology evidence="1">Multi-pass membrane protein</topology>
    </subcellularLocation>
</comment>
<dbReference type="GO" id="GO:0046428">
    <property type="term" value="F:1,4-dihydroxy-2-naphthoate polyprenyltransferase activity"/>
    <property type="evidence" value="ECO:0007669"/>
    <property type="project" value="UniProtKB-UniRule"/>
</dbReference>
<keyword evidence="2 8" id="KW-0474">Menaquinone biosynthesis</keyword>
<comment type="pathway">
    <text evidence="8">Quinol/quinone metabolism; menaquinone biosynthesis; menaquinol from 1,4-dihydroxy-2-naphthoate: step 1/2.</text>
</comment>
<keyword evidence="7 8" id="KW-0472">Membrane</keyword>
<accession>A0A6J4QVR5</accession>
<dbReference type="AlphaFoldDB" id="A0A6J4QVR5"/>
<dbReference type="HAMAP" id="MF_01937">
    <property type="entry name" value="MenA_1"/>
    <property type="match status" value="1"/>
</dbReference>
<dbReference type="PANTHER" id="PTHR13929">
    <property type="entry name" value="1,4-DIHYDROXY-2-NAPHTHOATE OCTAPRENYLTRANSFERASE"/>
    <property type="match status" value="1"/>
</dbReference>
<evidence type="ECO:0000256" key="8">
    <source>
        <dbReference type="HAMAP-Rule" id="MF_01937"/>
    </source>
</evidence>
<feature type="transmembrane region" description="Helical" evidence="8">
    <location>
        <begin position="284"/>
        <end position="301"/>
    </location>
</feature>
<evidence type="ECO:0000313" key="10">
    <source>
        <dbReference type="EMBL" id="CAA9447873.1"/>
    </source>
</evidence>
<dbReference type="GO" id="GO:0042371">
    <property type="term" value="P:vitamin K biosynthetic process"/>
    <property type="evidence" value="ECO:0007669"/>
    <property type="project" value="TreeGrafter"/>
</dbReference>
<evidence type="ECO:0000256" key="6">
    <source>
        <dbReference type="ARBA" id="ARBA00022989"/>
    </source>
</evidence>
<feature type="transmembrane region" description="Helical" evidence="8">
    <location>
        <begin position="177"/>
        <end position="197"/>
    </location>
</feature>